<evidence type="ECO:0000256" key="6">
    <source>
        <dbReference type="RuleBase" id="RU000492"/>
    </source>
</evidence>
<dbReference type="PROSITE" id="PS51192">
    <property type="entry name" value="HELICASE_ATP_BIND_1"/>
    <property type="match status" value="1"/>
</dbReference>
<comment type="domain">
    <text evidence="7">The Q motif is unique to and characteristic of the DEAD box family of RNA helicases and controls ATP binding and hydrolysis.</text>
</comment>
<evidence type="ECO:0000256" key="3">
    <source>
        <dbReference type="ARBA" id="ARBA00022806"/>
    </source>
</evidence>
<organism evidence="12 13">
    <name type="scientific">Pichia kluyveri</name>
    <name type="common">Yeast</name>
    <dbReference type="NCBI Taxonomy" id="36015"/>
    <lineage>
        <taxon>Eukaryota</taxon>
        <taxon>Fungi</taxon>
        <taxon>Dikarya</taxon>
        <taxon>Ascomycota</taxon>
        <taxon>Saccharomycotina</taxon>
        <taxon>Pichiomycetes</taxon>
        <taxon>Pichiales</taxon>
        <taxon>Pichiaceae</taxon>
        <taxon>Pichia</taxon>
    </lineage>
</organism>
<dbReference type="CDD" id="cd18787">
    <property type="entry name" value="SF2_C_DEAD"/>
    <property type="match status" value="1"/>
</dbReference>
<dbReference type="CDD" id="cd17956">
    <property type="entry name" value="DEADc_DDX51"/>
    <property type="match status" value="1"/>
</dbReference>
<keyword evidence="5 7" id="KW-0694">RNA-binding</keyword>
<dbReference type="PROSITE" id="PS51194">
    <property type="entry name" value="HELICASE_CTER"/>
    <property type="match status" value="1"/>
</dbReference>
<dbReference type="Pfam" id="PF00271">
    <property type="entry name" value="Helicase_C"/>
    <property type="match status" value="1"/>
</dbReference>
<evidence type="ECO:0000256" key="5">
    <source>
        <dbReference type="ARBA" id="ARBA00022884"/>
    </source>
</evidence>
<feature type="domain" description="Helicase ATP-binding" evidence="9">
    <location>
        <begin position="237"/>
        <end position="432"/>
    </location>
</feature>
<reference evidence="12 13" key="1">
    <citation type="journal article" date="2023" name="Elife">
        <title>Identification of key yeast species and microbe-microbe interactions impacting larval growth of Drosophila in the wild.</title>
        <authorList>
            <person name="Mure A."/>
            <person name="Sugiura Y."/>
            <person name="Maeda R."/>
            <person name="Honda K."/>
            <person name="Sakurai N."/>
            <person name="Takahashi Y."/>
            <person name="Watada M."/>
            <person name="Katoh T."/>
            <person name="Gotoh A."/>
            <person name="Gotoh Y."/>
            <person name="Taniguchi I."/>
            <person name="Nakamura K."/>
            <person name="Hayashi T."/>
            <person name="Katayama T."/>
            <person name="Uemura T."/>
            <person name="Hattori Y."/>
        </authorList>
    </citation>
    <scope>NUCLEOTIDE SEQUENCE [LARGE SCALE GENOMIC DNA]</scope>
    <source>
        <strain evidence="12 13">PK-24</strain>
    </source>
</reference>
<evidence type="ECO:0000256" key="1">
    <source>
        <dbReference type="ARBA" id="ARBA00022741"/>
    </source>
</evidence>
<dbReference type="Proteomes" id="UP001378960">
    <property type="component" value="Unassembled WGS sequence"/>
</dbReference>
<keyword evidence="13" id="KW-1185">Reference proteome</keyword>
<dbReference type="PROSITE" id="PS51193">
    <property type="entry name" value="HELICASE_ATP_BIND_2"/>
    <property type="match status" value="1"/>
</dbReference>
<dbReference type="Pfam" id="PF00270">
    <property type="entry name" value="DEAD"/>
    <property type="match status" value="1"/>
</dbReference>
<dbReference type="GO" id="GO:0003723">
    <property type="term" value="F:RNA binding"/>
    <property type="evidence" value="ECO:0007669"/>
    <property type="project" value="UniProtKB-UniRule"/>
</dbReference>
<dbReference type="EC" id="3.6.4.13" evidence="7"/>
<gene>
    <name evidence="12" type="ORF">DAPK24_037910</name>
</gene>
<dbReference type="InterPro" id="IPR014013">
    <property type="entry name" value="Helic_SF1/SF2_ATP-bd_DinG/Rad3"/>
</dbReference>
<dbReference type="GO" id="GO:0016787">
    <property type="term" value="F:hydrolase activity"/>
    <property type="evidence" value="ECO:0007669"/>
    <property type="project" value="UniProtKB-KW"/>
</dbReference>
<comment type="similarity">
    <text evidence="6">Belongs to the DEAD box helicase family.</text>
</comment>
<dbReference type="PANTHER" id="PTHR24031">
    <property type="entry name" value="RNA HELICASE"/>
    <property type="match status" value="1"/>
</dbReference>
<comment type="caution">
    <text evidence="12">The sequence shown here is derived from an EMBL/GenBank/DDBJ whole genome shotgun (WGS) entry which is preliminary data.</text>
</comment>
<feature type="region of interest" description="Disordered" evidence="8">
    <location>
        <begin position="27"/>
        <end position="112"/>
    </location>
</feature>
<name>A0AAV5R9F7_PICKL</name>
<evidence type="ECO:0000259" key="9">
    <source>
        <dbReference type="PROSITE" id="PS51192"/>
    </source>
</evidence>
<sequence length="666" mass="76612">MFAARYDPTGSKNISTQEKKEILLKKLKNKKNIQQNDEIIPEKDHDGDIQMENEDNEIAEETNNKRKREEIGSDSEDYSSDSSNSESESDLDSDSDSKSNSQQIQEDDSINIKNAHKSVLTRFQKVMKKQPLVNGQDEEIEEQNIEPIEVKDVAPLPQLQLPRDKQLYSQIHKNQNLDWLTKPAYYDSTTTKPFIEFKPKIEDIILKNLKNEFKIENAFSVQITLIEELLKDLKRNKLDPTPRGDYLINAATGSGKTLSYLIPIVQQLLTNGNKIKDLGLSAIIILPTKPLVQQVYSDLLKLTKGTDINIMALKSGGDLSINEENKRLKSNLINILITTPGRLVEHLNLNSINLQNLRFLVVDEADRLLNQNFQDWCDLLMNKIENNDNNDTFNNDIDKLFKLRCIKLVLSATLTTNSEKLTHLRLFKPRLVIVNSDNQQELYQLPKSLNEKVIRITEKLSYYKPLILLNLFKWIDKFDNKYNNFGIIFTKSNESTIRLNKLLNELNKSFGLNNKIDCINSMMNNQERNKILKNFDETGGILICTDLLSRGINLTSIKFVINYDLPTSTKEYVHRIGRTARAGNSGNAITLCYGEGEFKWFKKVVYSGKQINRNNKEITDIKFVKDKNDINNEGKEKDNNNDNSDIFELNLSDSDKEIYEKCLKDL</sequence>
<evidence type="ECO:0000256" key="2">
    <source>
        <dbReference type="ARBA" id="ARBA00022801"/>
    </source>
</evidence>
<proteinExistence type="inferred from homology"/>
<feature type="domain" description="Helicase ATP-binding" evidence="10">
    <location>
        <begin position="208"/>
        <end position="529"/>
    </location>
</feature>
<keyword evidence="2 6" id="KW-0378">Hydrolase</keyword>
<comment type="function">
    <text evidence="7">RNA helicase.</text>
</comment>
<dbReference type="InterPro" id="IPR014001">
    <property type="entry name" value="Helicase_ATP-bd"/>
</dbReference>
<accession>A0AAV5R9F7</accession>
<protein>
    <recommendedName>
        <fullName evidence="7">ATP-dependent RNA helicase</fullName>
        <ecNumber evidence="7">3.6.4.13</ecNumber>
    </recommendedName>
</protein>
<feature type="compositionally biased region" description="Basic and acidic residues" evidence="8">
    <location>
        <begin position="62"/>
        <end position="71"/>
    </location>
</feature>
<keyword evidence="1 6" id="KW-0547">Nucleotide-binding</keyword>
<evidence type="ECO:0000313" key="12">
    <source>
        <dbReference type="EMBL" id="GMM47216.1"/>
    </source>
</evidence>
<dbReference type="AlphaFoldDB" id="A0AAV5R9F7"/>
<keyword evidence="3 6" id="KW-0347">Helicase</keyword>
<dbReference type="GO" id="GO:0005524">
    <property type="term" value="F:ATP binding"/>
    <property type="evidence" value="ECO:0007669"/>
    <property type="project" value="UniProtKB-UniRule"/>
</dbReference>
<feature type="compositionally biased region" description="Acidic residues" evidence="8">
    <location>
        <begin position="49"/>
        <end position="60"/>
    </location>
</feature>
<evidence type="ECO:0000313" key="13">
    <source>
        <dbReference type="Proteomes" id="UP001378960"/>
    </source>
</evidence>
<dbReference type="SUPFAM" id="SSF52540">
    <property type="entry name" value="P-loop containing nucleoside triphosphate hydrolases"/>
    <property type="match status" value="1"/>
</dbReference>
<dbReference type="SMART" id="SM00487">
    <property type="entry name" value="DEXDc"/>
    <property type="match status" value="1"/>
</dbReference>
<comment type="catalytic activity">
    <reaction evidence="7">
        <text>ATP + H2O = ADP + phosphate + H(+)</text>
        <dbReference type="Rhea" id="RHEA:13065"/>
        <dbReference type="ChEBI" id="CHEBI:15377"/>
        <dbReference type="ChEBI" id="CHEBI:15378"/>
        <dbReference type="ChEBI" id="CHEBI:30616"/>
        <dbReference type="ChEBI" id="CHEBI:43474"/>
        <dbReference type="ChEBI" id="CHEBI:456216"/>
        <dbReference type="EC" id="3.6.4.13"/>
    </reaction>
</comment>
<evidence type="ECO:0000259" key="11">
    <source>
        <dbReference type="PROSITE" id="PS51194"/>
    </source>
</evidence>
<keyword evidence="4 6" id="KW-0067">ATP-binding</keyword>
<dbReference type="InterPro" id="IPR011545">
    <property type="entry name" value="DEAD/DEAH_box_helicase_dom"/>
</dbReference>
<dbReference type="SMART" id="SM00490">
    <property type="entry name" value="HELICc"/>
    <property type="match status" value="1"/>
</dbReference>
<dbReference type="EMBL" id="BTGB01000005">
    <property type="protein sequence ID" value="GMM47216.1"/>
    <property type="molecule type" value="Genomic_DNA"/>
</dbReference>
<evidence type="ECO:0000259" key="10">
    <source>
        <dbReference type="PROSITE" id="PS51193"/>
    </source>
</evidence>
<evidence type="ECO:0000256" key="4">
    <source>
        <dbReference type="ARBA" id="ARBA00022840"/>
    </source>
</evidence>
<dbReference type="GO" id="GO:0003724">
    <property type="term" value="F:RNA helicase activity"/>
    <property type="evidence" value="ECO:0007669"/>
    <property type="project" value="UniProtKB-EC"/>
</dbReference>
<dbReference type="Gene3D" id="3.40.50.300">
    <property type="entry name" value="P-loop containing nucleotide triphosphate hydrolases"/>
    <property type="match status" value="2"/>
</dbReference>
<evidence type="ECO:0000256" key="7">
    <source>
        <dbReference type="RuleBase" id="RU365068"/>
    </source>
</evidence>
<dbReference type="InterPro" id="IPR001650">
    <property type="entry name" value="Helicase_C-like"/>
</dbReference>
<dbReference type="PROSITE" id="PS00039">
    <property type="entry name" value="DEAD_ATP_HELICASE"/>
    <property type="match status" value="1"/>
</dbReference>
<dbReference type="InterPro" id="IPR000629">
    <property type="entry name" value="RNA-helicase_DEAD-box_CS"/>
</dbReference>
<dbReference type="InterPro" id="IPR027417">
    <property type="entry name" value="P-loop_NTPase"/>
</dbReference>
<evidence type="ECO:0000256" key="8">
    <source>
        <dbReference type="SAM" id="MobiDB-lite"/>
    </source>
</evidence>
<feature type="domain" description="Helicase C-terminal" evidence="11">
    <location>
        <begin position="477"/>
        <end position="627"/>
    </location>
</feature>